<accession>A0A7S1PRK3</accession>
<feature type="transmembrane region" description="Helical" evidence="2">
    <location>
        <begin position="239"/>
        <end position="258"/>
    </location>
</feature>
<name>A0A7S1PRK3_NEODS</name>
<feature type="transmembrane region" description="Helical" evidence="2">
    <location>
        <begin position="211"/>
        <end position="233"/>
    </location>
</feature>
<dbReference type="AlphaFoldDB" id="A0A7S1PRK3"/>
<keyword evidence="2" id="KW-1133">Transmembrane helix</keyword>
<proteinExistence type="predicted"/>
<gene>
    <name evidence="3" type="ORF">NDES1114_LOCUS5117</name>
</gene>
<evidence type="ECO:0000313" key="3">
    <source>
        <dbReference type="EMBL" id="CAD9097108.1"/>
    </source>
</evidence>
<feature type="region of interest" description="Disordered" evidence="1">
    <location>
        <begin position="339"/>
        <end position="384"/>
    </location>
</feature>
<reference evidence="3" key="1">
    <citation type="submission" date="2021-01" db="EMBL/GenBank/DDBJ databases">
        <authorList>
            <person name="Corre E."/>
            <person name="Pelletier E."/>
            <person name="Niang G."/>
            <person name="Scheremetjew M."/>
            <person name="Finn R."/>
            <person name="Kale V."/>
            <person name="Holt S."/>
            <person name="Cochrane G."/>
            <person name="Meng A."/>
            <person name="Brown T."/>
            <person name="Cohen L."/>
        </authorList>
    </citation>
    <scope>NUCLEOTIDE SEQUENCE</scope>
    <source>
        <strain evidence="3">CCAP 1951/1</strain>
    </source>
</reference>
<keyword evidence="2" id="KW-0812">Transmembrane</keyword>
<feature type="region of interest" description="Disordered" evidence="1">
    <location>
        <begin position="1"/>
        <end position="60"/>
    </location>
</feature>
<dbReference type="EMBL" id="HBGF01007562">
    <property type="protein sequence ID" value="CAD9097108.1"/>
    <property type="molecule type" value="Transcribed_RNA"/>
</dbReference>
<sequence>MSGSDVSELSEHRRRSSSSPARSPVGNATSAHFPPAARRGVPDAAEIDEIDIDPTGRPSVVREAAAASSSRRQSMAAYDLFPSHSGGAGAQGFARSGGDLERHLSGVVTCHMARRDLQRLLARARAERNQDLYDCYFHDHVVVDSPDAVTTGAEGILCRACGCAIAAHGDSPIDPSSAEHVGLGSLSRPPRRPAALNSRNELTTGYARPPLVAALLLVLTAAVATVFLVVPGATGAGSGPLAVVVPVALLLSLVSCALSTRTTIEFDTDVRVVRRVRSRALFRCGCVDAIAEWSFRDIAGIVASPDGPRAKDADGRSHSLGLASRFVSYSVVLELYSPDGGGQGRRRPAGTTKNPLTVQPGGDDGELDHASSGADDDTTQATAPTDTILLQRRVPPRDIAQTEADWLFFVNSLTDPM</sequence>
<protein>
    <submittedName>
        <fullName evidence="3">Uncharacterized protein</fullName>
    </submittedName>
</protein>
<organism evidence="3">
    <name type="scientific">Neobodo designis</name>
    <name type="common">Flagellated protozoan</name>
    <name type="synonym">Bodo designis</name>
    <dbReference type="NCBI Taxonomy" id="312471"/>
    <lineage>
        <taxon>Eukaryota</taxon>
        <taxon>Discoba</taxon>
        <taxon>Euglenozoa</taxon>
        <taxon>Kinetoplastea</taxon>
        <taxon>Metakinetoplastina</taxon>
        <taxon>Neobodonida</taxon>
        <taxon>Neobodo</taxon>
    </lineage>
</organism>
<evidence type="ECO:0000256" key="2">
    <source>
        <dbReference type="SAM" id="Phobius"/>
    </source>
</evidence>
<evidence type="ECO:0000256" key="1">
    <source>
        <dbReference type="SAM" id="MobiDB-lite"/>
    </source>
</evidence>
<keyword evidence="2" id="KW-0472">Membrane</keyword>